<keyword evidence="3" id="KW-1185">Reference proteome</keyword>
<dbReference type="Proteomes" id="UP000054266">
    <property type="component" value="Unassembled WGS sequence"/>
</dbReference>
<feature type="transmembrane region" description="Helical" evidence="1">
    <location>
        <begin position="12"/>
        <end position="32"/>
    </location>
</feature>
<keyword evidence="1" id="KW-0472">Membrane</keyword>
<name>A0A0D2F7G2_9EURO</name>
<dbReference type="EMBL" id="KN846961">
    <property type="protein sequence ID" value="KIW63938.1"/>
    <property type="molecule type" value="Genomic_DNA"/>
</dbReference>
<evidence type="ECO:0000313" key="2">
    <source>
        <dbReference type="EMBL" id="KIW63938.1"/>
    </source>
</evidence>
<keyword evidence="1" id="KW-0812">Transmembrane</keyword>
<reference evidence="2 3" key="1">
    <citation type="submission" date="2015-01" db="EMBL/GenBank/DDBJ databases">
        <title>The Genome Sequence of Capronia semiimmersa CBS27337.</title>
        <authorList>
            <consortium name="The Broad Institute Genomics Platform"/>
            <person name="Cuomo C."/>
            <person name="de Hoog S."/>
            <person name="Gorbushina A."/>
            <person name="Stielow B."/>
            <person name="Teixiera M."/>
            <person name="Abouelleil A."/>
            <person name="Chapman S.B."/>
            <person name="Priest M."/>
            <person name="Young S.K."/>
            <person name="Wortman J."/>
            <person name="Nusbaum C."/>
            <person name="Birren B."/>
        </authorList>
    </citation>
    <scope>NUCLEOTIDE SEQUENCE [LARGE SCALE GENOMIC DNA]</scope>
    <source>
        <strain evidence="2 3">CBS 27337</strain>
    </source>
</reference>
<evidence type="ECO:0000313" key="3">
    <source>
        <dbReference type="Proteomes" id="UP000054266"/>
    </source>
</evidence>
<proteinExistence type="predicted"/>
<protein>
    <submittedName>
        <fullName evidence="2">Uncharacterized protein</fullName>
    </submittedName>
</protein>
<accession>A0A0D2F7G2</accession>
<sequence>MVLLTSSTVSAIVSGGVVCLFTFLLFLSGYVLQQQSVRSIQEAIRRPPEPQPVPTLPPQFRQPENESVGVVLEQPQEGVESVAGSRGSWTDDSLQVRVVEEQKPRKESPPQRLAYVFTLEEPSHLCSALFFAKQQRSATRLPQEPSIVLLYPSTWESESSTLFTSALSFMRDVQELYEIVYHPVQIHDAWNTRALLLGELQWGRWDYDQALYLRSPGMSLDIEALDDTLAFSDTKQSWAPLNPSSGDNPEVLLRTSRGLQSPRGATRKLVLSTNQQKPQVVEDAGSAELPGRDSAYVLFDDQQSDDEDQNEWYSDLKHEFNKGRKAVCEGSGLLDDTVLLASKKGP</sequence>
<evidence type="ECO:0000256" key="1">
    <source>
        <dbReference type="SAM" id="Phobius"/>
    </source>
</evidence>
<gene>
    <name evidence="2" type="ORF">PV04_08901</name>
</gene>
<dbReference type="HOGENOM" id="CLU_785316_0_0_1"/>
<organism evidence="2 3">
    <name type="scientific">Phialophora macrospora</name>
    <dbReference type="NCBI Taxonomy" id="1851006"/>
    <lineage>
        <taxon>Eukaryota</taxon>
        <taxon>Fungi</taxon>
        <taxon>Dikarya</taxon>
        <taxon>Ascomycota</taxon>
        <taxon>Pezizomycotina</taxon>
        <taxon>Eurotiomycetes</taxon>
        <taxon>Chaetothyriomycetidae</taxon>
        <taxon>Chaetothyriales</taxon>
        <taxon>Herpotrichiellaceae</taxon>
        <taxon>Phialophora</taxon>
    </lineage>
</organism>
<dbReference type="AlphaFoldDB" id="A0A0D2F7G2"/>
<keyword evidence="1" id="KW-1133">Transmembrane helix</keyword>